<proteinExistence type="predicted"/>
<protein>
    <submittedName>
        <fullName evidence="2">Uncharacterized protein</fullName>
    </submittedName>
</protein>
<evidence type="ECO:0000313" key="3">
    <source>
        <dbReference type="Proteomes" id="UP000054560"/>
    </source>
</evidence>
<name>A0A0L0F681_9EUKA</name>
<feature type="non-terminal residue" evidence="2">
    <location>
        <position position="1"/>
    </location>
</feature>
<evidence type="ECO:0000313" key="2">
    <source>
        <dbReference type="EMBL" id="KNC71658.1"/>
    </source>
</evidence>
<dbReference type="RefSeq" id="XP_014145560.1">
    <property type="nucleotide sequence ID" value="XM_014290085.1"/>
</dbReference>
<feature type="compositionally biased region" description="Low complexity" evidence="1">
    <location>
        <begin position="83"/>
        <end position="94"/>
    </location>
</feature>
<dbReference type="GeneID" id="25916306"/>
<sequence>AMELGDGTGVFSRPATPGIAGDQSGTAGVPHLAPNLNIEGSRSSTPSWAGESQAQAQKSDRNSNANGDTDANAKANTDPKPKSIPNQIPNPNIGMGIGMGGSVGVGDAMRQDSLKEMYESHCAIVWHERLTHVEATLLCDMLLLYETELAAWRNDEKSSNVSEQVRRGCIVC</sequence>
<reference evidence="2 3" key="1">
    <citation type="submission" date="2011-02" db="EMBL/GenBank/DDBJ databases">
        <title>The Genome Sequence of Sphaeroforma arctica JP610.</title>
        <authorList>
            <consortium name="The Broad Institute Genome Sequencing Platform"/>
            <person name="Russ C."/>
            <person name="Cuomo C."/>
            <person name="Young S.K."/>
            <person name="Zeng Q."/>
            <person name="Gargeya S."/>
            <person name="Alvarado L."/>
            <person name="Berlin A."/>
            <person name="Chapman S.B."/>
            <person name="Chen Z."/>
            <person name="Freedman E."/>
            <person name="Gellesch M."/>
            <person name="Goldberg J."/>
            <person name="Griggs A."/>
            <person name="Gujja S."/>
            <person name="Heilman E."/>
            <person name="Heiman D."/>
            <person name="Howarth C."/>
            <person name="Mehta T."/>
            <person name="Neiman D."/>
            <person name="Pearson M."/>
            <person name="Roberts A."/>
            <person name="Saif S."/>
            <person name="Shea T."/>
            <person name="Shenoy N."/>
            <person name="Sisk P."/>
            <person name="Stolte C."/>
            <person name="Sykes S."/>
            <person name="White J."/>
            <person name="Yandava C."/>
            <person name="Burger G."/>
            <person name="Gray M.W."/>
            <person name="Holland P.W.H."/>
            <person name="King N."/>
            <person name="Lang F.B.F."/>
            <person name="Roger A.J."/>
            <person name="Ruiz-Trillo I."/>
            <person name="Haas B."/>
            <person name="Nusbaum C."/>
            <person name="Birren B."/>
        </authorList>
    </citation>
    <scope>NUCLEOTIDE SEQUENCE [LARGE SCALE GENOMIC DNA]</scope>
    <source>
        <strain evidence="2 3">JP610</strain>
    </source>
</reference>
<dbReference type="EMBL" id="KQ248365">
    <property type="protein sequence ID" value="KNC71658.1"/>
    <property type="molecule type" value="Genomic_DNA"/>
</dbReference>
<accession>A0A0L0F681</accession>
<evidence type="ECO:0000256" key="1">
    <source>
        <dbReference type="SAM" id="MobiDB-lite"/>
    </source>
</evidence>
<keyword evidence="3" id="KW-1185">Reference proteome</keyword>
<dbReference type="AlphaFoldDB" id="A0A0L0F681"/>
<gene>
    <name evidence="2" type="ORF">SARC_15802</name>
</gene>
<dbReference type="Proteomes" id="UP000054560">
    <property type="component" value="Unassembled WGS sequence"/>
</dbReference>
<feature type="region of interest" description="Disordered" evidence="1">
    <location>
        <begin position="1"/>
        <end position="95"/>
    </location>
</feature>
<organism evidence="2 3">
    <name type="scientific">Sphaeroforma arctica JP610</name>
    <dbReference type="NCBI Taxonomy" id="667725"/>
    <lineage>
        <taxon>Eukaryota</taxon>
        <taxon>Ichthyosporea</taxon>
        <taxon>Ichthyophonida</taxon>
        <taxon>Sphaeroforma</taxon>
    </lineage>
</organism>
<feature type="compositionally biased region" description="Polar residues" evidence="1">
    <location>
        <begin position="38"/>
        <end position="69"/>
    </location>
</feature>